<evidence type="ECO:0000256" key="2">
    <source>
        <dbReference type="ARBA" id="ARBA00022475"/>
    </source>
</evidence>
<evidence type="ECO:0000256" key="6">
    <source>
        <dbReference type="ARBA" id="ARBA00022989"/>
    </source>
</evidence>
<gene>
    <name evidence="11" type="ORF">AOZ06_10070</name>
</gene>
<keyword evidence="5" id="KW-0418">Kinase</keyword>
<reference evidence="11 12" key="1">
    <citation type="submission" date="2015-07" db="EMBL/GenBank/DDBJ databases">
        <title>Genome sequencing of Kibdelosporangium phytohabitans.</title>
        <authorList>
            <person name="Qin S."/>
            <person name="Xing K."/>
        </authorList>
    </citation>
    <scope>NUCLEOTIDE SEQUENCE [LARGE SCALE GENOMIC DNA]</scope>
    <source>
        <strain evidence="11 12">KLBMP1111</strain>
    </source>
</reference>
<feature type="transmembrane region" description="Helical" evidence="9">
    <location>
        <begin position="42"/>
        <end position="61"/>
    </location>
</feature>
<dbReference type="InterPro" id="IPR003594">
    <property type="entry name" value="HATPase_dom"/>
</dbReference>
<keyword evidence="4 9" id="KW-0812">Transmembrane</keyword>
<evidence type="ECO:0000313" key="12">
    <source>
        <dbReference type="Proteomes" id="UP000063699"/>
    </source>
</evidence>
<feature type="transmembrane region" description="Helical" evidence="9">
    <location>
        <begin position="70"/>
        <end position="92"/>
    </location>
</feature>
<sequence>MTAGPAERELNRLGRFYAVVIRAVVVALCSLVSWTTTDQRDMLLSALVIVVFNVWNVFFAVRMLRRRDTWLLVADLVIVSGVCLAQVWTIAPEMQADRVNWVLVATSIIVVAYQFHSSLLFGAVATAVILAAYLTGGVLADLQDWAFVIPIGSWMAVEAFLGRGLYLLVRRGGRAADREFERGEQVRREAAVAAARRADEREYLAALHDTASATLLMVGAGVANRPETWLAEQAARDLEVIQGHTDPVDGEVDLVPMLRHVVDHVPLRIEWQVRDSVTLPAVVAIALCRGAREALTNVVRHAGVDTAEVSVHDRDGMATVRIRDRGKGFDPARTTSRGYGLTSSLVERMARLGGQAIVTSTPGAGTDVVLEWSDARV</sequence>
<dbReference type="AlphaFoldDB" id="A0A0N9HR22"/>
<evidence type="ECO:0000256" key="4">
    <source>
        <dbReference type="ARBA" id="ARBA00022692"/>
    </source>
</evidence>
<dbReference type="STRING" id="860235.AOZ06_10070"/>
<dbReference type="EMBL" id="CP012752">
    <property type="protein sequence ID" value="ALG07221.1"/>
    <property type="molecule type" value="Genomic_DNA"/>
</dbReference>
<dbReference type="Proteomes" id="UP000063699">
    <property type="component" value="Chromosome"/>
</dbReference>
<feature type="transmembrane region" description="Helical" evidence="9">
    <location>
        <begin position="98"/>
        <end position="115"/>
    </location>
</feature>
<keyword evidence="2" id="KW-1003">Cell membrane</keyword>
<dbReference type="SUPFAM" id="SSF55874">
    <property type="entry name" value="ATPase domain of HSP90 chaperone/DNA topoisomerase II/histidine kinase"/>
    <property type="match status" value="1"/>
</dbReference>
<comment type="subcellular location">
    <subcellularLocation>
        <location evidence="1">Cell membrane</location>
        <topology evidence="1">Multi-pass membrane protein</topology>
    </subcellularLocation>
</comment>
<keyword evidence="8 9" id="KW-0472">Membrane</keyword>
<dbReference type="KEGG" id="kphy:AOZ06_10070"/>
<keyword evidence="12" id="KW-1185">Reference proteome</keyword>
<dbReference type="PANTHER" id="PTHR24421:SF37">
    <property type="entry name" value="SENSOR HISTIDINE KINASE NARS"/>
    <property type="match status" value="1"/>
</dbReference>
<dbReference type="GO" id="GO:0000160">
    <property type="term" value="P:phosphorelay signal transduction system"/>
    <property type="evidence" value="ECO:0007669"/>
    <property type="project" value="UniProtKB-KW"/>
</dbReference>
<dbReference type="GO" id="GO:0005886">
    <property type="term" value="C:plasma membrane"/>
    <property type="evidence" value="ECO:0007669"/>
    <property type="project" value="UniProtKB-SubCell"/>
</dbReference>
<dbReference type="PANTHER" id="PTHR24421">
    <property type="entry name" value="NITRATE/NITRITE SENSOR PROTEIN NARX-RELATED"/>
    <property type="match status" value="1"/>
</dbReference>
<dbReference type="CDD" id="cd16917">
    <property type="entry name" value="HATPase_UhpB-NarQ-NarX-like"/>
    <property type="match status" value="1"/>
</dbReference>
<evidence type="ECO:0000313" key="11">
    <source>
        <dbReference type="EMBL" id="ALG07221.1"/>
    </source>
</evidence>
<organism evidence="11 12">
    <name type="scientific">Kibdelosporangium phytohabitans</name>
    <dbReference type="NCBI Taxonomy" id="860235"/>
    <lineage>
        <taxon>Bacteria</taxon>
        <taxon>Bacillati</taxon>
        <taxon>Actinomycetota</taxon>
        <taxon>Actinomycetes</taxon>
        <taxon>Pseudonocardiales</taxon>
        <taxon>Pseudonocardiaceae</taxon>
        <taxon>Kibdelosporangium</taxon>
    </lineage>
</organism>
<dbReference type="Pfam" id="PF02518">
    <property type="entry name" value="HATPase_c"/>
    <property type="match status" value="1"/>
</dbReference>
<evidence type="ECO:0000256" key="3">
    <source>
        <dbReference type="ARBA" id="ARBA00022679"/>
    </source>
</evidence>
<proteinExistence type="predicted"/>
<feature type="domain" description="Histidine kinase/HSP90-like ATPase" evidence="10">
    <location>
        <begin position="286"/>
        <end position="372"/>
    </location>
</feature>
<evidence type="ECO:0000256" key="8">
    <source>
        <dbReference type="ARBA" id="ARBA00023136"/>
    </source>
</evidence>
<evidence type="ECO:0000259" key="10">
    <source>
        <dbReference type="Pfam" id="PF02518"/>
    </source>
</evidence>
<dbReference type="InterPro" id="IPR036890">
    <property type="entry name" value="HATPase_C_sf"/>
</dbReference>
<feature type="transmembrane region" description="Helical" evidence="9">
    <location>
        <begin position="16"/>
        <end position="36"/>
    </location>
</feature>
<feature type="transmembrane region" description="Helical" evidence="9">
    <location>
        <begin position="120"/>
        <end position="139"/>
    </location>
</feature>
<protein>
    <recommendedName>
        <fullName evidence="10">Histidine kinase/HSP90-like ATPase domain-containing protein</fullName>
    </recommendedName>
</protein>
<keyword evidence="7" id="KW-0902">Two-component regulatory system</keyword>
<evidence type="ECO:0000256" key="9">
    <source>
        <dbReference type="SAM" id="Phobius"/>
    </source>
</evidence>
<name>A0A0N9HR22_9PSEU</name>
<dbReference type="GO" id="GO:0016301">
    <property type="term" value="F:kinase activity"/>
    <property type="evidence" value="ECO:0007669"/>
    <property type="project" value="UniProtKB-KW"/>
</dbReference>
<keyword evidence="6 9" id="KW-1133">Transmembrane helix</keyword>
<evidence type="ECO:0000256" key="7">
    <source>
        <dbReference type="ARBA" id="ARBA00023012"/>
    </source>
</evidence>
<evidence type="ECO:0000256" key="1">
    <source>
        <dbReference type="ARBA" id="ARBA00004651"/>
    </source>
</evidence>
<evidence type="ECO:0000256" key="5">
    <source>
        <dbReference type="ARBA" id="ARBA00022777"/>
    </source>
</evidence>
<dbReference type="Gene3D" id="3.30.565.10">
    <property type="entry name" value="Histidine kinase-like ATPase, C-terminal domain"/>
    <property type="match status" value="1"/>
</dbReference>
<feature type="transmembrane region" description="Helical" evidence="9">
    <location>
        <begin position="145"/>
        <end position="169"/>
    </location>
</feature>
<dbReference type="InterPro" id="IPR050482">
    <property type="entry name" value="Sensor_HK_TwoCompSys"/>
</dbReference>
<accession>A0A0N9HR22</accession>
<keyword evidence="3" id="KW-0808">Transferase</keyword>